<keyword evidence="2" id="KW-1185">Reference proteome</keyword>
<dbReference type="EMBL" id="JAIWYP010000002">
    <property type="protein sequence ID" value="KAH3868329.1"/>
    <property type="molecule type" value="Genomic_DNA"/>
</dbReference>
<gene>
    <name evidence="1" type="ORF">DPMN_031472</name>
</gene>
<comment type="caution">
    <text evidence="1">The sequence shown here is derived from an EMBL/GenBank/DDBJ whole genome shotgun (WGS) entry which is preliminary data.</text>
</comment>
<evidence type="ECO:0000313" key="2">
    <source>
        <dbReference type="Proteomes" id="UP000828390"/>
    </source>
</evidence>
<organism evidence="1 2">
    <name type="scientific">Dreissena polymorpha</name>
    <name type="common">Zebra mussel</name>
    <name type="synonym">Mytilus polymorpha</name>
    <dbReference type="NCBI Taxonomy" id="45954"/>
    <lineage>
        <taxon>Eukaryota</taxon>
        <taxon>Metazoa</taxon>
        <taxon>Spiralia</taxon>
        <taxon>Lophotrochozoa</taxon>
        <taxon>Mollusca</taxon>
        <taxon>Bivalvia</taxon>
        <taxon>Autobranchia</taxon>
        <taxon>Heteroconchia</taxon>
        <taxon>Euheterodonta</taxon>
        <taxon>Imparidentia</taxon>
        <taxon>Neoheterodontei</taxon>
        <taxon>Myida</taxon>
        <taxon>Dreissenoidea</taxon>
        <taxon>Dreissenidae</taxon>
        <taxon>Dreissena</taxon>
    </lineage>
</organism>
<evidence type="ECO:0000313" key="1">
    <source>
        <dbReference type="EMBL" id="KAH3868329.1"/>
    </source>
</evidence>
<proteinExistence type="predicted"/>
<dbReference type="Proteomes" id="UP000828390">
    <property type="component" value="Unassembled WGS sequence"/>
</dbReference>
<reference evidence="1" key="1">
    <citation type="journal article" date="2019" name="bioRxiv">
        <title>The Genome of the Zebra Mussel, Dreissena polymorpha: A Resource for Invasive Species Research.</title>
        <authorList>
            <person name="McCartney M.A."/>
            <person name="Auch B."/>
            <person name="Kono T."/>
            <person name="Mallez S."/>
            <person name="Zhang Y."/>
            <person name="Obille A."/>
            <person name="Becker A."/>
            <person name="Abrahante J.E."/>
            <person name="Garbe J."/>
            <person name="Badalamenti J.P."/>
            <person name="Herman A."/>
            <person name="Mangelson H."/>
            <person name="Liachko I."/>
            <person name="Sullivan S."/>
            <person name="Sone E.D."/>
            <person name="Koren S."/>
            <person name="Silverstein K.A.T."/>
            <person name="Beckman K.B."/>
            <person name="Gohl D.M."/>
        </authorList>
    </citation>
    <scope>NUCLEOTIDE SEQUENCE</scope>
    <source>
        <strain evidence="1">Duluth1</strain>
        <tissue evidence="1">Whole animal</tissue>
    </source>
</reference>
<reference evidence="1" key="2">
    <citation type="submission" date="2020-11" db="EMBL/GenBank/DDBJ databases">
        <authorList>
            <person name="McCartney M.A."/>
            <person name="Auch B."/>
            <person name="Kono T."/>
            <person name="Mallez S."/>
            <person name="Becker A."/>
            <person name="Gohl D.M."/>
            <person name="Silverstein K.A.T."/>
            <person name="Koren S."/>
            <person name="Bechman K.B."/>
            <person name="Herman A."/>
            <person name="Abrahante J.E."/>
            <person name="Garbe J."/>
        </authorList>
    </citation>
    <scope>NUCLEOTIDE SEQUENCE</scope>
    <source>
        <strain evidence="1">Duluth1</strain>
        <tissue evidence="1">Whole animal</tissue>
    </source>
</reference>
<accession>A0A9D4M2V8</accession>
<dbReference type="AlphaFoldDB" id="A0A9D4M2V8"/>
<protein>
    <submittedName>
        <fullName evidence="1">Uncharacterized protein</fullName>
    </submittedName>
</protein>
<name>A0A9D4M2V8_DREPO</name>
<sequence length="136" mass="15433">MEFTHPELYWRLSIGHWVVRDGPGWFCSVAGDMKVEQTIQRVLKGPGGRYVAGETRNAGAVAEFELLFHEIGTITSLLNLLTTNKPIDHTECHLQHSLSATRRHSFNQNVEMLLDYVLERQNPHTVTVSVSVQLHN</sequence>